<keyword evidence="3" id="KW-1185">Reference proteome</keyword>
<feature type="compositionally biased region" description="Pro residues" evidence="1">
    <location>
        <begin position="513"/>
        <end position="523"/>
    </location>
</feature>
<proteinExistence type="predicted"/>
<protein>
    <submittedName>
        <fullName evidence="2">Uncharacterized protein</fullName>
    </submittedName>
</protein>
<dbReference type="EMBL" id="CYKH01001743">
    <property type="protein sequence ID" value="CUI15010.1"/>
    <property type="molecule type" value="Genomic_DNA"/>
</dbReference>
<evidence type="ECO:0000256" key="1">
    <source>
        <dbReference type="SAM" id="MobiDB-lite"/>
    </source>
</evidence>
<organism evidence="2 3">
    <name type="scientific">Bodo saltans</name>
    <name type="common">Flagellated protozoan</name>
    <dbReference type="NCBI Taxonomy" id="75058"/>
    <lineage>
        <taxon>Eukaryota</taxon>
        <taxon>Discoba</taxon>
        <taxon>Euglenozoa</taxon>
        <taxon>Kinetoplastea</taxon>
        <taxon>Metakinetoplastina</taxon>
        <taxon>Eubodonida</taxon>
        <taxon>Bodonidae</taxon>
        <taxon>Bodo</taxon>
    </lineage>
</organism>
<feature type="region of interest" description="Disordered" evidence="1">
    <location>
        <begin position="489"/>
        <end position="526"/>
    </location>
</feature>
<evidence type="ECO:0000313" key="3">
    <source>
        <dbReference type="Proteomes" id="UP000051952"/>
    </source>
</evidence>
<gene>
    <name evidence="2" type="ORF">BSAL_01990</name>
</gene>
<dbReference type="AlphaFoldDB" id="A0A0S4KK91"/>
<evidence type="ECO:0000313" key="2">
    <source>
        <dbReference type="EMBL" id="CUI15010.1"/>
    </source>
</evidence>
<name>A0A0S4KK91_BODSA</name>
<sequence>MNRTRMIEEVDDRSTQYLNFLKRSFRDIEKIPWCGDFESCSRDPRFNSPGGEPQFQSMYHSNFLRAVRKIRSTSDEDSKDRSLHNKRIIDVKSFGPSIDGCFGESLGFAVLFRGSDGNISCFLQRLDQSQEVREFNDVGAAIALNTSDRSQGLHGLFRRSTSHTVSLGQAFSTSTRVVLKYVGGSILFAVALSGTNGRIDFLDLLSENPTFERVRMNDGWSDIVSARATVFGPNIVLSCLGKRSHFMVKFERIGHTPRSADVATPQSAFIVNVTKPSFVNQSNELPCHIAISPTVALVFPTTKQDKKWALLRVDSENEGKTEQFRNVDLKAKVTFVGRFHSSTSEFPIILVGTDDGNIAVLPFPLPVDNAPWEIRFLSVFDGSDVTHRSIVRVKQTSLQTMFVVMSRTSAALVSVDDIQQSATAVLSKKVSTTVSNFGVQHVHLPRQVSANPNFILLSADGNGAGVNMHTFLQLPTLGGAAPIAHLGQSPTASTRDLGLPPSAAANAAKTSPQLPPQPAPKPSSAPGFFSKLKAKITSKFSKSSVVPADQFAVRVAAEPLTVLCDGFCRKSLTSVSEQHRIVPLDSRVHGFLVWLRLHNQEDDLLFLSDHVVSHGLSVLRPEEL</sequence>
<accession>A0A0S4KK91</accession>
<dbReference type="Proteomes" id="UP000051952">
    <property type="component" value="Unassembled WGS sequence"/>
</dbReference>
<reference evidence="3" key="1">
    <citation type="submission" date="2015-09" db="EMBL/GenBank/DDBJ databases">
        <authorList>
            <consortium name="Pathogen Informatics"/>
        </authorList>
    </citation>
    <scope>NUCLEOTIDE SEQUENCE [LARGE SCALE GENOMIC DNA]</scope>
    <source>
        <strain evidence="3">Lake Konstanz</strain>
    </source>
</reference>
<dbReference type="VEuPathDB" id="TriTrypDB:BSAL_01990"/>